<dbReference type="GO" id="GO:0043531">
    <property type="term" value="F:ADP binding"/>
    <property type="evidence" value="ECO:0007669"/>
    <property type="project" value="InterPro"/>
</dbReference>
<dbReference type="EMBL" id="EF653076">
    <property type="protein sequence ID" value="ABV30845.1"/>
    <property type="molecule type" value="Genomic_DNA"/>
</dbReference>
<name>A8BNG2_PLAAC</name>
<reference evidence="2" key="1">
    <citation type="submission" date="2007-06" db="EMBL/GenBank/DDBJ databases">
        <authorList>
            <person name="Pilotti M."/>
            <person name="Brunetti A."/>
            <person name="Lumia V."/>
            <person name="Tizzani L."/>
            <person name="Gervasi F."/>
        </authorList>
    </citation>
    <scope>NUCLEOTIDE SEQUENCE</scope>
    <source>
        <strain evidence="2">F5R11.163</strain>
    </source>
</reference>
<evidence type="ECO:0000313" key="2">
    <source>
        <dbReference type="EMBL" id="ABV30845.1"/>
    </source>
</evidence>
<dbReference type="Gene3D" id="3.40.50.300">
    <property type="entry name" value="P-loop containing nucleotide triphosphate hydrolases"/>
    <property type="match status" value="1"/>
</dbReference>
<dbReference type="PANTHER" id="PTHR36766:SF53">
    <property type="entry name" value="DISEASE RESISTANCE PROTEIN RPP13-LIKE"/>
    <property type="match status" value="1"/>
</dbReference>
<sequence length="165" mass="18779">TLAQKISTNVNIKKHFTHSLIVVVSQNFELKEIVKDMLTKLGIKEDSFMRDDHGLLEQLHDLLKGKYLIILDDIWTTNEGHPSWWERLKSAFPQRNEGSCVIITTRNVEVARSMGAVENRIHHHGLLSEKDSWSLFSKLAFAREGGQCPSSELRQIGKKIVSQCG</sequence>
<dbReference type="InterPro" id="IPR002182">
    <property type="entry name" value="NB-ARC"/>
</dbReference>
<feature type="domain" description="NB-ARC" evidence="1">
    <location>
        <begin position="1"/>
        <end position="144"/>
    </location>
</feature>
<evidence type="ECO:0000259" key="1">
    <source>
        <dbReference type="Pfam" id="PF00931"/>
    </source>
</evidence>
<dbReference type="PANTHER" id="PTHR36766">
    <property type="entry name" value="PLANT BROAD-SPECTRUM MILDEW RESISTANCE PROTEIN RPW8"/>
    <property type="match status" value="1"/>
</dbReference>
<dbReference type="AlphaFoldDB" id="A8BNG2"/>
<accession>A8BNG2</accession>
<organism evidence="2">
    <name type="scientific">Platanus acerifolia</name>
    <name type="common">London plane tree</name>
    <dbReference type="NCBI Taxonomy" id="140101"/>
    <lineage>
        <taxon>Eukaryota</taxon>
        <taxon>Viridiplantae</taxon>
        <taxon>Streptophyta</taxon>
        <taxon>Embryophyta</taxon>
        <taxon>Tracheophyta</taxon>
        <taxon>Spermatophyta</taxon>
        <taxon>Magnoliopsida</taxon>
        <taxon>Proteales</taxon>
        <taxon>Platanaceae</taxon>
        <taxon>Platanus</taxon>
    </lineage>
</organism>
<dbReference type="InterPro" id="IPR027417">
    <property type="entry name" value="P-loop_NTPase"/>
</dbReference>
<proteinExistence type="predicted"/>
<protein>
    <submittedName>
        <fullName evidence="2">NBS-containing resistance-like protein</fullName>
    </submittedName>
</protein>
<dbReference type="SUPFAM" id="SSF52540">
    <property type="entry name" value="P-loop containing nucleoside triphosphate hydrolases"/>
    <property type="match status" value="1"/>
</dbReference>
<feature type="non-terminal residue" evidence="2">
    <location>
        <position position="165"/>
    </location>
</feature>
<dbReference type="Pfam" id="PF00931">
    <property type="entry name" value="NB-ARC"/>
    <property type="match status" value="1"/>
</dbReference>
<feature type="non-terminal residue" evidence="2">
    <location>
        <position position="1"/>
    </location>
</feature>